<dbReference type="InterPro" id="IPR002901">
    <property type="entry name" value="MGlyc_endo_b_GlcNAc-like_dom"/>
</dbReference>
<dbReference type="GO" id="GO:0004040">
    <property type="term" value="F:amidase activity"/>
    <property type="evidence" value="ECO:0007669"/>
    <property type="project" value="InterPro"/>
</dbReference>
<keyword evidence="3" id="KW-1185">Reference proteome</keyword>
<evidence type="ECO:0000313" key="2">
    <source>
        <dbReference type="EMBL" id="MCT7357939.1"/>
    </source>
</evidence>
<proteinExistence type="predicted"/>
<dbReference type="SMART" id="SM00047">
    <property type="entry name" value="LYZ2"/>
    <property type="match status" value="1"/>
</dbReference>
<dbReference type="PANTHER" id="PTHR40572">
    <property type="entry name" value="PROTEIN BAX"/>
    <property type="match status" value="1"/>
</dbReference>
<reference evidence="2" key="1">
    <citation type="journal article" date="2022" name="Front. Microbiol.">
        <title>Genome-based taxonomic rearrangement of Oceanobacter-related bacteria including the description of Thalassolituus hydrocarbonoclasticus sp. nov. and Thalassolituus pacificus sp. nov. and emended description of the genus Thalassolituus.</title>
        <authorList>
            <person name="Dong C."/>
            <person name="Wei L."/>
            <person name="Wang J."/>
            <person name="Lai Q."/>
            <person name="Huang Z."/>
            <person name="Shao Z."/>
        </authorList>
    </citation>
    <scope>NUCLEOTIDE SEQUENCE</scope>
    <source>
        <strain evidence="2">59MF3M-4</strain>
    </source>
</reference>
<dbReference type="PANTHER" id="PTHR40572:SF1">
    <property type="entry name" value="PROTEIN BAX"/>
    <property type="match status" value="1"/>
</dbReference>
<comment type="caution">
    <text evidence="2">The sequence shown here is derived from an EMBL/GenBank/DDBJ whole genome shotgun (WGS) entry which is preliminary data.</text>
</comment>
<dbReference type="EMBL" id="JAOANI010000009">
    <property type="protein sequence ID" value="MCT7357939.1"/>
    <property type="molecule type" value="Genomic_DNA"/>
</dbReference>
<dbReference type="InterPro" id="IPR053195">
    <property type="entry name" value="Bax-like"/>
</dbReference>
<protein>
    <submittedName>
        <fullName evidence="2">Glucosaminidase domain-containing protein</fullName>
    </submittedName>
</protein>
<gene>
    <name evidence="2" type="ORF">NYR02_02740</name>
</gene>
<reference evidence="2" key="2">
    <citation type="submission" date="2022-08" db="EMBL/GenBank/DDBJ databases">
        <authorList>
            <person name="Dong C."/>
        </authorList>
    </citation>
    <scope>NUCLEOTIDE SEQUENCE</scope>
    <source>
        <strain evidence="2">59MF3M-4</strain>
    </source>
</reference>
<feature type="domain" description="Mannosyl-glycoprotein endo-beta-N-acetylglucosamidase-like" evidence="1">
    <location>
        <begin position="98"/>
        <end position="232"/>
    </location>
</feature>
<evidence type="ECO:0000313" key="3">
    <source>
        <dbReference type="Proteomes" id="UP001147830"/>
    </source>
</evidence>
<dbReference type="AlphaFoldDB" id="A0A9X2WCK5"/>
<dbReference type="PROSITE" id="PS51257">
    <property type="entry name" value="PROKAR_LIPOPROTEIN"/>
    <property type="match status" value="1"/>
</dbReference>
<sequence>MPKYLILIICLGLLGCDREGARESETNNASAQLTPLPDFSVYQDVKEKKKAFFAYLLPLIEEANTRVLAERQVVEKWYLAPDELSERDRDMLQELLIKYRVNTDDEDEQKELLLLRVNTIPPSLVLAQAANESAWGTSRFAQEGNNLFGQWCFREGCGLVPEARGGSSRHEVRAFESPLESVESYMRNLNSHPRYRELRELREQQIEQQGYASGEILTEGLDGYSTRGQEYIDEIRNMIEHNKLNRFDQLHSQESAPADQQPVPRG</sequence>
<name>A0A9X2WCK5_9GAMM</name>
<evidence type="ECO:0000259" key="1">
    <source>
        <dbReference type="SMART" id="SM00047"/>
    </source>
</evidence>
<accession>A0A9X2WCK5</accession>
<dbReference type="RefSeq" id="WP_260974865.1">
    <property type="nucleotide sequence ID" value="NZ_JAOANI010000009.1"/>
</dbReference>
<organism evidence="2 3">
    <name type="scientific">Thalassolituus pacificus</name>
    <dbReference type="NCBI Taxonomy" id="2975440"/>
    <lineage>
        <taxon>Bacteria</taxon>
        <taxon>Pseudomonadati</taxon>
        <taxon>Pseudomonadota</taxon>
        <taxon>Gammaproteobacteria</taxon>
        <taxon>Oceanospirillales</taxon>
        <taxon>Oceanospirillaceae</taxon>
        <taxon>Thalassolituus</taxon>
    </lineage>
</organism>
<dbReference type="Proteomes" id="UP001147830">
    <property type="component" value="Unassembled WGS sequence"/>
</dbReference>
<dbReference type="Pfam" id="PF01832">
    <property type="entry name" value="Glucosaminidase"/>
    <property type="match status" value="1"/>
</dbReference>
<dbReference type="Gene3D" id="1.10.530.10">
    <property type="match status" value="1"/>
</dbReference>